<name>A0A8S5UMX0_9CAUD</name>
<evidence type="ECO:0000313" key="2">
    <source>
        <dbReference type="EMBL" id="DAF95771.1"/>
    </source>
</evidence>
<organism evidence="2">
    <name type="scientific">Myoviridae sp. ctCo31</name>
    <dbReference type="NCBI Taxonomy" id="2825053"/>
    <lineage>
        <taxon>Viruses</taxon>
        <taxon>Duplodnaviria</taxon>
        <taxon>Heunggongvirae</taxon>
        <taxon>Uroviricota</taxon>
        <taxon>Caudoviricetes</taxon>
    </lineage>
</organism>
<sequence>MLILKFVYYIIITHLIIYQLSMNIVFYLYQHYLLYDDGQRNLQ</sequence>
<keyword evidence="1" id="KW-0812">Transmembrane</keyword>
<proteinExistence type="predicted"/>
<feature type="transmembrane region" description="Helical" evidence="1">
    <location>
        <begin position="6"/>
        <end position="29"/>
    </location>
</feature>
<keyword evidence="1" id="KW-0472">Membrane</keyword>
<evidence type="ECO:0000256" key="1">
    <source>
        <dbReference type="SAM" id="Phobius"/>
    </source>
</evidence>
<accession>A0A8S5UMX0</accession>
<keyword evidence="1" id="KW-1133">Transmembrane helix</keyword>
<dbReference type="EMBL" id="BK016109">
    <property type="protein sequence ID" value="DAF95771.1"/>
    <property type="molecule type" value="Genomic_DNA"/>
</dbReference>
<protein>
    <submittedName>
        <fullName evidence="2">Uncharacterized protein</fullName>
    </submittedName>
</protein>
<reference evidence="2" key="1">
    <citation type="journal article" date="2021" name="Proc. Natl. Acad. Sci. U.S.A.">
        <title>A Catalog of Tens of Thousands of Viruses from Human Metagenomes Reveals Hidden Associations with Chronic Diseases.</title>
        <authorList>
            <person name="Tisza M.J."/>
            <person name="Buck C.B."/>
        </authorList>
    </citation>
    <scope>NUCLEOTIDE SEQUENCE</scope>
    <source>
        <strain evidence="2">CtCo31</strain>
    </source>
</reference>